<organism evidence="2 3">
    <name type="scientific">Gigaspora rosea</name>
    <dbReference type="NCBI Taxonomy" id="44941"/>
    <lineage>
        <taxon>Eukaryota</taxon>
        <taxon>Fungi</taxon>
        <taxon>Fungi incertae sedis</taxon>
        <taxon>Mucoromycota</taxon>
        <taxon>Glomeromycotina</taxon>
        <taxon>Glomeromycetes</taxon>
        <taxon>Diversisporales</taxon>
        <taxon>Gigasporaceae</taxon>
        <taxon>Gigaspora</taxon>
    </lineage>
</organism>
<proteinExistence type="predicted"/>
<reference evidence="2 3" key="1">
    <citation type="submission" date="2018-06" db="EMBL/GenBank/DDBJ databases">
        <title>Comparative genomics reveals the genomic features of Rhizophagus irregularis, R. cerebriforme, R. diaphanum and Gigaspora rosea, and their symbiotic lifestyle signature.</title>
        <authorList>
            <person name="Morin E."/>
            <person name="San Clemente H."/>
            <person name="Chen E.C.H."/>
            <person name="De La Providencia I."/>
            <person name="Hainaut M."/>
            <person name="Kuo A."/>
            <person name="Kohler A."/>
            <person name="Murat C."/>
            <person name="Tang N."/>
            <person name="Roy S."/>
            <person name="Loubradou J."/>
            <person name="Henrissat B."/>
            <person name="Grigoriev I.V."/>
            <person name="Corradi N."/>
            <person name="Roux C."/>
            <person name="Martin F.M."/>
        </authorList>
    </citation>
    <scope>NUCLEOTIDE SEQUENCE [LARGE SCALE GENOMIC DNA]</scope>
    <source>
        <strain evidence="2 3">DAOM 194757</strain>
    </source>
</reference>
<gene>
    <name evidence="2" type="ORF">C2G38_2200583</name>
</gene>
<name>A0A397UUS3_9GLOM</name>
<evidence type="ECO:0000313" key="3">
    <source>
        <dbReference type="Proteomes" id="UP000266673"/>
    </source>
</evidence>
<evidence type="ECO:0000256" key="1">
    <source>
        <dbReference type="SAM" id="MobiDB-lite"/>
    </source>
</evidence>
<evidence type="ECO:0000313" key="2">
    <source>
        <dbReference type="EMBL" id="RIB12469.1"/>
    </source>
</evidence>
<keyword evidence="3" id="KW-1185">Reference proteome</keyword>
<sequence>MLHNRHKIHLENNDEIFNTSKDTDVEELNESNIDKEESNNDEINTNNNELVDNNLLDDDNF</sequence>
<dbReference type="Proteomes" id="UP000266673">
    <property type="component" value="Unassembled WGS sequence"/>
</dbReference>
<dbReference type="AlphaFoldDB" id="A0A397UUS3"/>
<dbReference type="EMBL" id="QKWP01001021">
    <property type="protein sequence ID" value="RIB12469.1"/>
    <property type="molecule type" value="Genomic_DNA"/>
</dbReference>
<accession>A0A397UUS3</accession>
<feature type="region of interest" description="Disordered" evidence="1">
    <location>
        <begin position="1"/>
        <end position="61"/>
    </location>
</feature>
<comment type="caution">
    <text evidence="2">The sequence shown here is derived from an EMBL/GenBank/DDBJ whole genome shotgun (WGS) entry which is preliminary data.</text>
</comment>
<feature type="compositionally biased region" description="Low complexity" evidence="1">
    <location>
        <begin position="41"/>
        <end position="54"/>
    </location>
</feature>
<protein>
    <submittedName>
        <fullName evidence="2">Uncharacterized protein</fullName>
    </submittedName>
</protein>